<evidence type="ECO:0000256" key="5">
    <source>
        <dbReference type="ARBA" id="ARBA00023274"/>
    </source>
</evidence>
<dbReference type="Pfam" id="PF17144">
    <property type="entry name" value="Ribosomal_L5e"/>
    <property type="match status" value="1"/>
</dbReference>
<dbReference type="HAMAP" id="MF_01337_A">
    <property type="entry name" value="Ribosomal_uL18_A"/>
    <property type="match status" value="1"/>
</dbReference>
<accession>D2VLC1</accession>
<gene>
    <name evidence="8" type="ORF">NAEGRDRAFT_58587</name>
</gene>
<dbReference type="FunCoup" id="D2VLC1">
    <property type="interactions" value="419"/>
</dbReference>
<evidence type="ECO:0000313" key="8">
    <source>
        <dbReference type="EMBL" id="EFC42284.1"/>
    </source>
</evidence>
<dbReference type="GeneID" id="8851925"/>
<evidence type="ECO:0000256" key="2">
    <source>
        <dbReference type="ARBA" id="ARBA00007116"/>
    </source>
</evidence>
<dbReference type="VEuPathDB" id="AmoebaDB:NAEGRDRAFT_58587"/>
<dbReference type="PRINTS" id="PR00058">
    <property type="entry name" value="RIBOSOMALL5"/>
</dbReference>
<proteinExistence type="inferred from homology"/>
<keyword evidence="9" id="KW-1185">Reference proteome</keyword>
<dbReference type="GO" id="GO:0008097">
    <property type="term" value="F:5S rRNA binding"/>
    <property type="evidence" value="ECO:0007669"/>
    <property type="project" value="InterPro"/>
</dbReference>
<dbReference type="PANTHER" id="PTHR23410:SF12">
    <property type="entry name" value="LARGE RIBOSOMAL SUBUNIT PROTEIN UL18"/>
    <property type="match status" value="1"/>
</dbReference>
<dbReference type="PANTHER" id="PTHR23410">
    <property type="entry name" value="RIBOSOMAL PROTEIN L5-RELATED"/>
    <property type="match status" value="1"/>
</dbReference>
<dbReference type="SUPFAM" id="SSF53137">
    <property type="entry name" value="Translational machinery components"/>
    <property type="match status" value="1"/>
</dbReference>
<protein>
    <submittedName>
        <fullName evidence="8">Predicted protein</fullName>
    </submittedName>
</protein>
<comment type="subcellular location">
    <subcellularLocation>
        <location evidence="1">Cytoplasm</location>
    </subcellularLocation>
</comment>
<dbReference type="KEGG" id="ngr:NAEGRDRAFT_58587"/>
<dbReference type="InterPro" id="IPR005485">
    <property type="entry name" value="Rbsml_uL18_euk_arch"/>
</dbReference>
<evidence type="ECO:0000313" key="9">
    <source>
        <dbReference type="Proteomes" id="UP000006671"/>
    </source>
</evidence>
<feature type="compositionally biased region" description="Basic and acidic residues" evidence="6">
    <location>
        <begin position="251"/>
        <end position="260"/>
    </location>
</feature>
<keyword evidence="4" id="KW-0689">Ribosomal protein</keyword>
<evidence type="ECO:0000256" key="4">
    <source>
        <dbReference type="ARBA" id="ARBA00022980"/>
    </source>
</evidence>
<dbReference type="EMBL" id="GG738880">
    <property type="protein sequence ID" value="EFC42284.1"/>
    <property type="molecule type" value="Genomic_DNA"/>
</dbReference>
<dbReference type="GO" id="GO:0000027">
    <property type="term" value="P:ribosomal large subunit assembly"/>
    <property type="evidence" value="ECO:0007669"/>
    <property type="project" value="TreeGrafter"/>
</dbReference>
<name>D2VLC1_NAEGR</name>
<dbReference type="Pfam" id="PF14204">
    <property type="entry name" value="Ribosomal_L18_c"/>
    <property type="match status" value="1"/>
</dbReference>
<dbReference type="InterPro" id="IPR057268">
    <property type="entry name" value="Ribosomal_L18"/>
</dbReference>
<evidence type="ECO:0000256" key="3">
    <source>
        <dbReference type="ARBA" id="ARBA00022490"/>
    </source>
</evidence>
<dbReference type="FunFam" id="3.30.420.100:FF:000002">
    <property type="entry name" value="60S ribosomal protein L5"/>
    <property type="match status" value="1"/>
</dbReference>
<evidence type="ECO:0000256" key="6">
    <source>
        <dbReference type="SAM" id="MobiDB-lite"/>
    </source>
</evidence>
<keyword evidence="3" id="KW-0963">Cytoplasm</keyword>
<dbReference type="InterPro" id="IPR025607">
    <property type="entry name" value="Ribosomal_uL18_C_euk"/>
</dbReference>
<evidence type="ECO:0000256" key="1">
    <source>
        <dbReference type="ARBA" id="ARBA00004496"/>
    </source>
</evidence>
<dbReference type="AlphaFoldDB" id="D2VLC1"/>
<evidence type="ECO:0000259" key="7">
    <source>
        <dbReference type="Pfam" id="PF14204"/>
    </source>
</evidence>
<dbReference type="GO" id="GO:0022625">
    <property type="term" value="C:cytosolic large ribosomal subunit"/>
    <property type="evidence" value="ECO:0007669"/>
    <property type="project" value="TreeGrafter"/>
</dbReference>
<feature type="domain" description="Large ribosomal subunit protein uL18 C-terminal eukaryotes" evidence="7">
    <location>
        <begin position="236"/>
        <end position="289"/>
    </location>
</feature>
<reference evidence="8 9" key="1">
    <citation type="journal article" date="2010" name="Cell">
        <title>The genome of Naegleria gruberi illuminates early eukaryotic versatility.</title>
        <authorList>
            <person name="Fritz-Laylin L.K."/>
            <person name="Prochnik S.E."/>
            <person name="Ginger M.L."/>
            <person name="Dacks J.B."/>
            <person name="Carpenter M.L."/>
            <person name="Field M.C."/>
            <person name="Kuo A."/>
            <person name="Paredez A."/>
            <person name="Chapman J."/>
            <person name="Pham J."/>
            <person name="Shu S."/>
            <person name="Neupane R."/>
            <person name="Cipriano M."/>
            <person name="Mancuso J."/>
            <person name="Tu H."/>
            <person name="Salamov A."/>
            <person name="Lindquist E."/>
            <person name="Shapiro H."/>
            <person name="Lucas S."/>
            <person name="Grigoriev I.V."/>
            <person name="Cande W.Z."/>
            <person name="Fulton C."/>
            <person name="Rokhsar D.S."/>
            <person name="Dawson S.C."/>
        </authorList>
    </citation>
    <scope>NUCLEOTIDE SEQUENCE [LARGE SCALE GENOMIC DNA]</scope>
    <source>
        <strain evidence="8 9">NEG-M</strain>
    </source>
</reference>
<feature type="region of interest" description="Disordered" evidence="6">
    <location>
        <begin position="251"/>
        <end position="276"/>
    </location>
</feature>
<dbReference type="OMA" id="CQIASAH"/>
<dbReference type="GO" id="GO:0003735">
    <property type="term" value="F:structural constituent of ribosome"/>
    <property type="evidence" value="ECO:0007669"/>
    <property type="project" value="InterPro"/>
</dbReference>
<feature type="compositionally biased region" description="Basic and acidic residues" evidence="6">
    <location>
        <begin position="267"/>
        <end position="276"/>
    </location>
</feature>
<dbReference type="Gene3D" id="3.30.420.100">
    <property type="match status" value="1"/>
</dbReference>
<keyword evidence="5" id="KW-0687">Ribonucleoprotein</keyword>
<comment type="similarity">
    <text evidence="2">Belongs to the universal ribosomal protein uL18 family.</text>
</comment>
<dbReference type="eggNOG" id="KOG0875">
    <property type="taxonomic scope" value="Eukaryota"/>
</dbReference>
<organism evidence="9">
    <name type="scientific">Naegleria gruberi</name>
    <name type="common">Amoeba</name>
    <dbReference type="NCBI Taxonomy" id="5762"/>
    <lineage>
        <taxon>Eukaryota</taxon>
        <taxon>Discoba</taxon>
        <taxon>Heterolobosea</taxon>
        <taxon>Tetramitia</taxon>
        <taxon>Eutetramitia</taxon>
        <taxon>Vahlkampfiidae</taxon>
        <taxon>Naegleria</taxon>
    </lineage>
</organism>
<dbReference type="GO" id="GO:0006412">
    <property type="term" value="P:translation"/>
    <property type="evidence" value="ECO:0007669"/>
    <property type="project" value="InterPro"/>
</dbReference>
<dbReference type="CDD" id="cd00432">
    <property type="entry name" value="Ribosomal_L18_L5e"/>
    <property type="match status" value="1"/>
</dbReference>
<dbReference type="RefSeq" id="XP_002675028.1">
    <property type="nucleotide sequence ID" value="XM_002674982.1"/>
</dbReference>
<dbReference type="STRING" id="5762.D2VLC1"/>
<dbReference type="OrthoDB" id="1618453at2759"/>
<dbReference type="Proteomes" id="UP000006671">
    <property type="component" value="Unassembled WGS sequence"/>
</dbReference>
<sequence>MVFVKIQKTKAYFKRYQVKFRRRREGKTDYRARQKLITQDKTKYNTPKYRFVVRVTNKDIVCQIVAPKLKGDEVICAAYSHELTRFGIPVGHTNYASAYATGLLLARRLLKKVGLDTRYAGITETDGSVFLVEQAEDAPRPFKAFLDVGLVRTTTGNRVFGALKGACDGGLYIPHSNQRFPGFNKEDDSYNATAHRERIYGVHVGKYMKSLKEANEEEFKAKFSQFIKNGVTAENIEKKYKEAHAAIRKNPDAVKTEKTAPKTQKRFSKEKLDLKSRKQRIESKKAKLIEKLNAIQQ</sequence>
<dbReference type="InParanoid" id="D2VLC1"/>